<dbReference type="AlphaFoldDB" id="A0A9J6AX49"/>
<comment type="caution">
    <text evidence="2">The sequence shown here is derived from an EMBL/GenBank/DDBJ whole genome shotgun (WGS) entry which is preliminary data.</text>
</comment>
<reference evidence="2 3" key="1">
    <citation type="submission" date="2020-09" db="EMBL/GenBank/DDBJ databases">
        <title>De no assembly of potato wild relative species, Solanum commersonii.</title>
        <authorList>
            <person name="Cho K."/>
        </authorList>
    </citation>
    <scope>NUCLEOTIDE SEQUENCE [LARGE SCALE GENOMIC DNA]</scope>
    <source>
        <strain evidence="2">LZ3.2</strain>
        <tissue evidence="2">Leaf</tissue>
    </source>
</reference>
<protein>
    <submittedName>
        <fullName evidence="2">Uncharacterized protein</fullName>
    </submittedName>
</protein>
<dbReference type="OrthoDB" id="1745573at2759"/>
<feature type="region of interest" description="Disordered" evidence="1">
    <location>
        <begin position="244"/>
        <end position="269"/>
    </location>
</feature>
<dbReference type="PANTHER" id="PTHR34427:SF10">
    <property type="entry name" value="DUF4283 DOMAIN-CONTAINING PROTEIN"/>
    <property type="match status" value="1"/>
</dbReference>
<evidence type="ECO:0000256" key="1">
    <source>
        <dbReference type="SAM" id="MobiDB-lite"/>
    </source>
</evidence>
<keyword evidence="3" id="KW-1185">Reference proteome</keyword>
<dbReference type="PANTHER" id="PTHR34427">
    <property type="entry name" value="DUF4283 DOMAIN PROTEIN"/>
    <property type="match status" value="1"/>
</dbReference>
<sequence length="269" mass="29772">MGDGKILYKSHGGAGDYRGLDLEQLKDPIGLVDPNDNGMDQTTSKAIGYFCGGWVETEEETLLRNHLKWARIKVEGNGSRIPKELWTETTTRYSIGEERKENPFTQPTSRIYPEGNTRAGGDVSRKSHGEPANVIGSGPTMGPTPKTNIGQPLLNLNLGLKPTQPLKHPSPAGNIKKPKNFIVRGTWRGIKEGEESDTIIANDTQETEQKMQLQQIHEAEPVNIQLPISQEDIKTETLNWIDERKSQLDKKGPGKPVSTQRAEELGKTS</sequence>
<dbReference type="EMBL" id="JACXVP010000001">
    <property type="protein sequence ID" value="KAG5628795.1"/>
    <property type="molecule type" value="Genomic_DNA"/>
</dbReference>
<feature type="region of interest" description="Disordered" evidence="1">
    <location>
        <begin position="103"/>
        <end position="144"/>
    </location>
</feature>
<gene>
    <name evidence="2" type="ORF">H5410_000512</name>
</gene>
<evidence type="ECO:0000313" key="2">
    <source>
        <dbReference type="EMBL" id="KAG5628795.1"/>
    </source>
</evidence>
<proteinExistence type="predicted"/>
<name>A0A9J6AX49_SOLCO</name>
<organism evidence="2 3">
    <name type="scientific">Solanum commersonii</name>
    <name type="common">Commerson's wild potato</name>
    <name type="synonym">Commerson's nightshade</name>
    <dbReference type="NCBI Taxonomy" id="4109"/>
    <lineage>
        <taxon>Eukaryota</taxon>
        <taxon>Viridiplantae</taxon>
        <taxon>Streptophyta</taxon>
        <taxon>Embryophyta</taxon>
        <taxon>Tracheophyta</taxon>
        <taxon>Spermatophyta</taxon>
        <taxon>Magnoliopsida</taxon>
        <taxon>eudicotyledons</taxon>
        <taxon>Gunneridae</taxon>
        <taxon>Pentapetalae</taxon>
        <taxon>asterids</taxon>
        <taxon>lamiids</taxon>
        <taxon>Solanales</taxon>
        <taxon>Solanaceae</taxon>
        <taxon>Solanoideae</taxon>
        <taxon>Solaneae</taxon>
        <taxon>Solanum</taxon>
    </lineage>
</organism>
<dbReference type="Proteomes" id="UP000824120">
    <property type="component" value="Chromosome 1"/>
</dbReference>
<accession>A0A9J6AX49</accession>
<evidence type="ECO:0000313" key="3">
    <source>
        <dbReference type="Proteomes" id="UP000824120"/>
    </source>
</evidence>